<gene>
    <name evidence="1" type="ORF">SAMN04488112_10280</name>
</gene>
<evidence type="ECO:0000313" key="2">
    <source>
        <dbReference type="Proteomes" id="UP000199387"/>
    </source>
</evidence>
<protein>
    <submittedName>
        <fullName evidence="1">Uncharacterized protein</fullName>
    </submittedName>
</protein>
<dbReference type="STRING" id="1236220.SAMN04488112_10280"/>
<reference evidence="1 2" key="1">
    <citation type="submission" date="2016-10" db="EMBL/GenBank/DDBJ databases">
        <authorList>
            <person name="de Groot N.N."/>
        </authorList>
    </citation>
    <scope>NUCLEOTIDE SEQUENCE [LARGE SCALE GENOMIC DNA]</scope>
    <source>
        <strain evidence="1 2">DSM 45514</strain>
    </source>
</reference>
<name>A0A1G6I8G4_9BACL</name>
<dbReference type="AlphaFoldDB" id="A0A1G6I8G4"/>
<accession>A0A1G6I8G4</accession>
<dbReference type="OrthoDB" id="2989478at2"/>
<proteinExistence type="predicted"/>
<evidence type="ECO:0000313" key="1">
    <source>
        <dbReference type="EMBL" id="SDC02046.1"/>
    </source>
</evidence>
<sequence>MEWMKGYVIVPWNTIRGLSKPPLKKRFLRYTRRYALVERHHKGLVGNYRSCTAAAREAAIRYAREMHNYHVDPKKWRPSAIELASRFYPAEELACMSDKALGELIHNTDWHQKWREQRSSVKTT</sequence>
<dbReference type="EMBL" id="FMZA01000002">
    <property type="protein sequence ID" value="SDC02046.1"/>
    <property type="molecule type" value="Genomic_DNA"/>
</dbReference>
<keyword evidence="2" id="KW-1185">Reference proteome</keyword>
<dbReference type="Proteomes" id="UP000199387">
    <property type="component" value="Unassembled WGS sequence"/>
</dbReference>
<organism evidence="1 2">
    <name type="scientific">Melghirimyces thermohalophilus</name>
    <dbReference type="NCBI Taxonomy" id="1236220"/>
    <lineage>
        <taxon>Bacteria</taxon>
        <taxon>Bacillati</taxon>
        <taxon>Bacillota</taxon>
        <taxon>Bacilli</taxon>
        <taxon>Bacillales</taxon>
        <taxon>Thermoactinomycetaceae</taxon>
        <taxon>Melghirimyces</taxon>
    </lineage>
</organism>
<dbReference type="RefSeq" id="WP_091565990.1">
    <property type="nucleotide sequence ID" value="NZ_FMZA01000002.1"/>
</dbReference>